<evidence type="ECO:0000256" key="11">
    <source>
        <dbReference type="ARBA" id="ARBA00023033"/>
    </source>
</evidence>
<keyword evidence="9 14" id="KW-0560">Oxidoreductase</keyword>
<keyword evidence="10 13" id="KW-0408">Iron</keyword>
<dbReference type="InterPro" id="IPR002401">
    <property type="entry name" value="Cyt_P450_E_grp-I"/>
</dbReference>
<dbReference type="FunFam" id="1.10.630.10:FF:000238">
    <property type="entry name" value="Cytochrome P450 2A6"/>
    <property type="match status" value="1"/>
</dbReference>
<evidence type="ECO:0000256" key="8">
    <source>
        <dbReference type="ARBA" id="ARBA00022848"/>
    </source>
</evidence>
<comment type="similarity">
    <text evidence="4 14">Belongs to the cytochrome P450 family.</text>
</comment>
<feature type="transmembrane region" description="Helical" evidence="15">
    <location>
        <begin position="6"/>
        <end position="26"/>
    </location>
</feature>
<keyword evidence="15" id="KW-0812">Transmembrane</keyword>
<sequence>EVRLSVKTVIFTLVLAAIVLLILLALSRKDSARYAKMPPGPTPLPLIGNILKVNGRTPHESLMSKTYGPVMTVKFGSQPVVVLVGLDAVHEALVQQADVFAGRANIPLFMKVTDGIGMTNGECWKQLRRFSMATLKDFGVGKRSIEDCIREEAKYLVKEFQKYEGSPCDPMYFLSTAVCNVICSVVCGERFEYQDENFIELMSVINTIIYQMSTPLAQLYNVFPNILRFLPGPQHIVLQKIKEYQKMVAAIVEKHMDTVTAGSPRDFIDVYIMKMNKYTAWPKKKNLHGTVSNLLMGGTETTSTTLRYGLLILIKYPHIQEKIQHEIDTVIGRERNPAYEDRKKMHYTEAVIHEIQRFIDLAPVNLMHATTKDTIFRGYTIPSGTAVIPLLHSCLFDSKHWETPYSFNPNHFLDENGCFKMNPAFLPFSAGKRVCLGEGLARMELFLFFTILLQNLSFRSIVKLAEINLSPDESSFVKLPRPYNFLVYPR</sequence>
<dbReference type="GeneTree" id="ENSGT00940000162064"/>
<dbReference type="PANTHER" id="PTHR24300">
    <property type="entry name" value="CYTOCHROME P450 508A4-RELATED"/>
    <property type="match status" value="1"/>
</dbReference>
<dbReference type="GO" id="GO:0005506">
    <property type="term" value="F:iron ion binding"/>
    <property type="evidence" value="ECO:0007669"/>
    <property type="project" value="InterPro"/>
</dbReference>
<reference evidence="16" key="2">
    <citation type="submission" date="2025-08" db="UniProtKB">
        <authorList>
            <consortium name="Ensembl"/>
        </authorList>
    </citation>
    <scope>IDENTIFICATION</scope>
</reference>
<feature type="binding site" description="axial binding residue" evidence="13">
    <location>
        <position position="435"/>
    </location>
    <ligand>
        <name>heme</name>
        <dbReference type="ChEBI" id="CHEBI:30413"/>
    </ligand>
    <ligandPart>
        <name>Fe</name>
        <dbReference type="ChEBI" id="CHEBI:18248"/>
    </ligandPart>
</feature>
<evidence type="ECO:0000256" key="6">
    <source>
        <dbReference type="ARBA" id="ARBA00022723"/>
    </source>
</evidence>
<dbReference type="InterPro" id="IPR001128">
    <property type="entry name" value="Cyt_P450"/>
</dbReference>
<dbReference type="Ensembl" id="ENSECRT00000000232.1">
    <property type="protein sequence ID" value="ENSECRP00000000226.1"/>
    <property type="gene ID" value="ENSECRG00000000130.1"/>
</dbReference>
<evidence type="ECO:0000256" key="3">
    <source>
        <dbReference type="ARBA" id="ARBA00004406"/>
    </source>
</evidence>
<evidence type="ECO:0000256" key="15">
    <source>
        <dbReference type="SAM" id="Phobius"/>
    </source>
</evidence>
<evidence type="ECO:0000256" key="9">
    <source>
        <dbReference type="ARBA" id="ARBA00023002"/>
    </source>
</evidence>
<dbReference type="GO" id="GO:0020037">
    <property type="term" value="F:heme binding"/>
    <property type="evidence" value="ECO:0007669"/>
    <property type="project" value="InterPro"/>
</dbReference>
<gene>
    <name evidence="16" type="primary">LOC114665825</name>
</gene>
<evidence type="ECO:0000313" key="17">
    <source>
        <dbReference type="Proteomes" id="UP000694620"/>
    </source>
</evidence>
<keyword evidence="5 13" id="KW-0349">Heme</keyword>
<evidence type="ECO:0000256" key="12">
    <source>
        <dbReference type="ARBA" id="ARBA00023136"/>
    </source>
</evidence>
<keyword evidence="15" id="KW-1133">Transmembrane helix</keyword>
<dbReference type="GO" id="GO:0006082">
    <property type="term" value="P:organic acid metabolic process"/>
    <property type="evidence" value="ECO:0007669"/>
    <property type="project" value="TreeGrafter"/>
</dbReference>
<reference evidence="16" key="1">
    <citation type="submission" date="2021-06" db="EMBL/GenBank/DDBJ databases">
        <authorList>
            <consortium name="Wellcome Sanger Institute Data Sharing"/>
        </authorList>
    </citation>
    <scope>NUCLEOTIDE SEQUENCE [LARGE SCALE GENOMIC DNA]</scope>
</reference>
<evidence type="ECO:0000256" key="7">
    <source>
        <dbReference type="ARBA" id="ARBA00022824"/>
    </source>
</evidence>
<dbReference type="GO" id="GO:0006805">
    <property type="term" value="P:xenobiotic metabolic process"/>
    <property type="evidence" value="ECO:0007669"/>
    <property type="project" value="TreeGrafter"/>
</dbReference>
<dbReference type="PRINTS" id="PR01684">
    <property type="entry name" value="EP450ICYP2A"/>
</dbReference>
<evidence type="ECO:0000256" key="2">
    <source>
        <dbReference type="ARBA" id="ARBA00004174"/>
    </source>
</evidence>
<dbReference type="CDD" id="cd11026">
    <property type="entry name" value="CYP2"/>
    <property type="match status" value="1"/>
</dbReference>
<proteinExistence type="inferred from homology"/>
<keyword evidence="11 14" id="KW-0503">Monooxygenase</keyword>
<comment type="subcellular location">
    <subcellularLocation>
        <location evidence="3">Endoplasmic reticulum membrane</location>
        <topology evidence="3">Peripheral membrane protein</topology>
    </subcellularLocation>
    <subcellularLocation>
        <location evidence="2">Microsome membrane</location>
        <topology evidence="2">Peripheral membrane protein</topology>
    </subcellularLocation>
</comment>
<reference evidence="16" key="3">
    <citation type="submission" date="2025-09" db="UniProtKB">
        <authorList>
            <consortium name="Ensembl"/>
        </authorList>
    </citation>
    <scope>IDENTIFICATION</scope>
</reference>
<keyword evidence="6 13" id="KW-0479">Metal-binding</keyword>
<dbReference type="GO" id="GO:0016712">
    <property type="term" value="F:oxidoreductase activity, acting on paired donors, with incorporation or reduction of molecular oxygen, reduced flavin or flavoprotein as one donor, and incorporation of one atom of oxygen"/>
    <property type="evidence" value="ECO:0007669"/>
    <property type="project" value="InterPro"/>
</dbReference>
<evidence type="ECO:0000256" key="10">
    <source>
        <dbReference type="ARBA" id="ARBA00023004"/>
    </source>
</evidence>
<dbReference type="Proteomes" id="UP000694620">
    <property type="component" value="Chromosome 1"/>
</dbReference>
<dbReference type="PRINTS" id="PR00385">
    <property type="entry name" value="P450"/>
</dbReference>
<evidence type="ECO:0000256" key="4">
    <source>
        <dbReference type="ARBA" id="ARBA00010617"/>
    </source>
</evidence>
<evidence type="ECO:0000256" key="14">
    <source>
        <dbReference type="RuleBase" id="RU000461"/>
    </source>
</evidence>
<dbReference type="Gene3D" id="1.10.630.10">
    <property type="entry name" value="Cytochrome P450"/>
    <property type="match status" value="1"/>
</dbReference>
<dbReference type="PROSITE" id="PS00086">
    <property type="entry name" value="CYTOCHROME_P450"/>
    <property type="match status" value="1"/>
</dbReference>
<evidence type="ECO:0000313" key="16">
    <source>
        <dbReference type="Ensembl" id="ENSECRP00000000226.1"/>
    </source>
</evidence>
<accession>A0A8C4RD40</accession>
<dbReference type="Pfam" id="PF00067">
    <property type="entry name" value="p450"/>
    <property type="match status" value="1"/>
</dbReference>
<dbReference type="InterPro" id="IPR017972">
    <property type="entry name" value="Cyt_P450_CS"/>
</dbReference>
<organism evidence="16 17">
    <name type="scientific">Erpetoichthys calabaricus</name>
    <name type="common">Rope fish</name>
    <name type="synonym">Calamoichthys calabaricus</name>
    <dbReference type="NCBI Taxonomy" id="27687"/>
    <lineage>
        <taxon>Eukaryota</taxon>
        <taxon>Metazoa</taxon>
        <taxon>Chordata</taxon>
        <taxon>Craniata</taxon>
        <taxon>Vertebrata</taxon>
        <taxon>Euteleostomi</taxon>
        <taxon>Actinopterygii</taxon>
        <taxon>Polypteriformes</taxon>
        <taxon>Polypteridae</taxon>
        <taxon>Erpetoichthys</taxon>
    </lineage>
</organism>
<comment type="cofactor">
    <cofactor evidence="1 13">
        <name>heme</name>
        <dbReference type="ChEBI" id="CHEBI:30413"/>
    </cofactor>
</comment>
<dbReference type="InterPro" id="IPR036396">
    <property type="entry name" value="Cyt_P450_sf"/>
</dbReference>
<dbReference type="AlphaFoldDB" id="A0A8C4RD40"/>
<dbReference type="SUPFAM" id="SSF48264">
    <property type="entry name" value="Cytochrome P450"/>
    <property type="match status" value="1"/>
</dbReference>
<evidence type="ECO:0000256" key="5">
    <source>
        <dbReference type="ARBA" id="ARBA00022617"/>
    </source>
</evidence>
<name>A0A8C4RD40_ERPCA</name>
<dbReference type="PANTHER" id="PTHR24300:SF153">
    <property type="entry name" value="CYTOCHROME P450 2G1-LIKE-RELATED"/>
    <property type="match status" value="1"/>
</dbReference>
<keyword evidence="17" id="KW-1185">Reference proteome</keyword>
<keyword evidence="8" id="KW-0492">Microsome</keyword>
<protein>
    <submittedName>
        <fullName evidence="16">Cytochrome P450 2B19-like</fullName>
    </submittedName>
</protein>
<keyword evidence="12 15" id="KW-0472">Membrane</keyword>
<dbReference type="InterPro" id="IPR008067">
    <property type="entry name" value="Cyt_P450_E_grp-I_CYP2A-like"/>
</dbReference>
<evidence type="ECO:0000256" key="13">
    <source>
        <dbReference type="PIRSR" id="PIRSR602401-1"/>
    </source>
</evidence>
<dbReference type="GO" id="GO:0005789">
    <property type="term" value="C:endoplasmic reticulum membrane"/>
    <property type="evidence" value="ECO:0007669"/>
    <property type="project" value="UniProtKB-SubCell"/>
</dbReference>
<dbReference type="InterPro" id="IPR050182">
    <property type="entry name" value="Cytochrome_P450_fam2"/>
</dbReference>
<evidence type="ECO:0000256" key="1">
    <source>
        <dbReference type="ARBA" id="ARBA00001971"/>
    </source>
</evidence>
<keyword evidence="7" id="KW-0256">Endoplasmic reticulum</keyword>
<dbReference type="PRINTS" id="PR00463">
    <property type="entry name" value="EP450I"/>
</dbReference>